<proteinExistence type="predicted"/>
<dbReference type="EMBL" id="LCJW01000022">
    <property type="protein sequence ID" value="KKT85777.1"/>
    <property type="molecule type" value="Genomic_DNA"/>
</dbReference>
<feature type="transmembrane region" description="Helical" evidence="1">
    <location>
        <begin position="36"/>
        <end position="53"/>
    </location>
</feature>
<accession>A0A0G1MYC2</accession>
<reference evidence="2 3" key="1">
    <citation type="journal article" date="2015" name="Nature">
        <title>rRNA introns, odd ribosomes, and small enigmatic genomes across a large radiation of phyla.</title>
        <authorList>
            <person name="Brown C.T."/>
            <person name="Hug L.A."/>
            <person name="Thomas B.C."/>
            <person name="Sharon I."/>
            <person name="Castelle C.J."/>
            <person name="Singh A."/>
            <person name="Wilkins M.J."/>
            <person name="Williams K.H."/>
            <person name="Banfield J.F."/>
        </authorList>
    </citation>
    <scope>NUCLEOTIDE SEQUENCE [LARGE SCALE GENOMIC DNA]</scope>
</reference>
<evidence type="ECO:0000313" key="2">
    <source>
        <dbReference type="EMBL" id="KKT85777.1"/>
    </source>
</evidence>
<keyword evidence="1" id="KW-0812">Transmembrane</keyword>
<comment type="caution">
    <text evidence="2">The sequence shown here is derived from an EMBL/GenBank/DDBJ whole genome shotgun (WGS) entry which is preliminary data.</text>
</comment>
<evidence type="ECO:0000313" key="3">
    <source>
        <dbReference type="Proteomes" id="UP000034797"/>
    </source>
</evidence>
<keyword evidence="1" id="KW-0472">Membrane</keyword>
<evidence type="ECO:0000256" key="1">
    <source>
        <dbReference type="SAM" id="Phobius"/>
    </source>
</evidence>
<name>A0A0G1MYC2_9BACT</name>
<protein>
    <submittedName>
        <fullName evidence="2">Uncharacterized protein</fullName>
    </submittedName>
</protein>
<sequence length="112" mass="11592">MTAKGYTSVLFYLFLIALIVASLTPVFGLGEVTRTAALQISGLFVVFSIATGLSHKGERQVEISIMAAIALGALMLMSLIAPSIGVLFVNSQLGILISGAAAGLLGYVILSF</sequence>
<feature type="transmembrane region" description="Helical" evidence="1">
    <location>
        <begin position="65"/>
        <end position="87"/>
    </location>
</feature>
<dbReference type="Proteomes" id="UP000034797">
    <property type="component" value="Unassembled WGS sequence"/>
</dbReference>
<keyword evidence="1" id="KW-1133">Transmembrane helix</keyword>
<organism evidence="2 3">
    <name type="scientific">Candidatus Collierbacteria bacterium GW2011_GWA2_44_99</name>
    <dbReference type="NCBI Taxonomy" id="1618380"/>
    <lineage>
        <taxon>Bacteria</taxon>
        <taxon>Candidatus Collieribacteriota</taxon>
    </lineage>
</organism>
<dbReference type="AlphaFoldDB" id="A0A0G1MYC2"/>
<gene>
    <name evidence="2" type="ORF">UW84_C0022G0009</name>
</gene>
<feature type="transmembrane region" description="Helical" evidence="1">
    <location>
        <begin position="9"/>
        <end position="30"/>
    </location>
</feature>
<feature type="transmembrane region" description="Helical" evidence="1">
    <location>
        <begin position="93"/>
        <end position="110"/>
    </location>
</feature>